<evidence type="ECO:0000259" key="1">
    <source>
        <dbReference type="Pfam" id="PF00144"/>
    </source>
</evidence>
<keyword evidence="3" id="KW-1185">Reference proteome</keyword>
<dbReference type="Proteomes" id="UP000006049">
    <property type="component" value="Chromosome"/>
</dbReference>
<dbReference type="KEGG" id="asl:Aeqsu_3150"/>
<dbReference type="Pfam" id="PF00144">
    <property type="entry name" value="Beta-lactamase"/>
    <property type="match status" value="1"/>
</dbReference>
<accession>I3Z017</accession>
<gene>
    <name evidence="2" type="ordered locus">Aeqsu_3150</name>
</gene>
<dbReference type="eggNOG" id="COG1680">
    <property type="taxonomic scope" value="Bacteria"/>
</dbReference>
<dbReference type="HOGENOM" id="CLU_020027_0_4_10"/>
<dbReference type="OrthoDB" id="9793489at2"/>
<dbReference type="STRING" id="746697.Aeqsu_3150"/>
<dbReference type="InterPro" id="IPR001466">
    <property type="entry name" value="Beta-lactam-related"/>
</dbReference>
<dbReference type="InterPro" id="IPR050491">
    <property type="entry name" value="AmpC-like"/>
</dbReference>
<dbReference type="AlphaFoldDB" id="I3Z017"/>
<evidence type="ECO:0000313" key="2">
    <source>
        <dbReference type="EMBL" id="AFL82585.1"/>
    </source>
</evidence>
<dbReference type="SUPFAM" id="SSF56601">
    <property type="entry name" value="beta-lactamase/transpeptidase-like"/>
    <property type="match status" value="1"/>
</dbReference>
<dbReference type="PATRIC" id="fig|746697.3.peg.3202"/>
<dbReference type="PANTHER" id="PTHR46825">
    <property type="entry name" value="D-ALANYL-D-ALANINE-CARBOXYPEPTIDASE/ENDOPEPTIDASE AMPH"/>
    <property type="match status" value="1"/>
</dbReference>
<dbReference type="InterPro" id="IPR012338">
    <property type="entry name" value="Beta-lactam/transpept-like"/>
</dbReference>
<evidence type="ECO:0000313" key="3">
    <source>
        <dbReference type="Proteomes" id="UP000006049"/>
    </source>
</evidence>
<feature type="domain" description="Beta-lactamase-related" evidence="1">
    <location>
        <begin position="28"/>
        <end position="339"/>
    </location>
</feature>
<dbReference type="PANTHER" id="PTHR46825:SF9">
    <property type="entry name" value="BETA-LACTAMASE-RELATED DOMAIN-CONTAINING PROTEIN"/>
    <property type="match status" value="1"/>
</dbReference>
<name>I3Z017_AEQSU</name>
<sequence>MKIVKLLILTLLTQLSFGQTQKDTLSMIDKTLSQYVASNPGCQLSVSKNGKLIYSNAVGMADLEHNIPLTTNSLLEAGSVSKQFTAAAILLLEQQGKLSLDDDVRKYIPELPDYGTPIKLHHMLHHTSGLRDWGVIAAYTGWPRGTKFYTNDDALDIISRQKGLNNKPGDEFIYSNSNYNLFAIIVQRVSGLTLADFTKKYIFEPAEMTHTQWRDDPNKIVPNRAIAYSNTKNGYKTDMPNEYVYGNGGLLTTTEDLLKWNQFYQEGRLGNPSLLLKQTQTELLNDNKKNEYAAGLYIKKVSGWDNISHGGTAGGYRSYLEVYPQLNISIAVLSNTSQFSPNVVSSNVAKIFMPDISDKEKVTKNPKQDSFVVLPEEKLNRYVGTYKWDTKSVLFDLKVKGKGLLLKNQILFKPVSENRFVAKNSFLEIKGNKGIYVNYSNNDTIHYTKLPSTKLLDTKPLEKEVSAFKGKYFSEETNSGASIYQENDKLIIRLNPNVAYILIPSYKDVFVVENADTELKIIRNSYNEIKSFTLSSERAINVEFKKL</sequence>
<organism evidence="2 3">
    <name type="scientific">Aequorivita sublithincola (strain DSM 14238 / LMG 21431 / ACAM 643 / 9-3)</name>
    <dbReference type="NCBI Taxonomy" id="746697"/>
    <lineage>
        <taxon>Bacteria</taxon>
        <taxon>Pseudomonadati</taxon>
        <taxon>Bacteroidota</taxon>
        <taxon>Flavobacteriia</taxon>
        <taxon>Flavobacteriales</taxon>
        <taxon>Flavobacteriaceae</taxon>
        <taxon>Aequorivita</taxon>
    </lineage>
</organism>
<dbReference type="RefSeq" id="WP_014783834.1">
    <property type="nucleotide sequence ID" value="NC_018013.1"/>
</dbReference>
<dbReference type="EMBL" id="CP003280">
    <property type="protein sequence ID" value="AFL82585.1"/>
    <property type="molecule type" value="Genomic_DNA"/>
</dbReference>
<dbReference type="Gene3D" id="3.40.710.10">
    <property type="entry name" value="DD-peptidase/beta-lactamase superfamily"/>
    <property type="match status" value="1"/>
</dbReference>
<protein>
    <submittedName>
        <fullName evidence="2">Penicillin-binding protein, beta-lactamase class C</fullName>
    </submittedName>
</protein>
<reference evidence="2 3" key="1">
    <citation type="submission" date="2012-06" db="EMBL/GenBank/DDBJ databases">
        <title>The complete genome of Aequorivita sublithincola DSM 14238.</title>
        <authorList>
            <consortium name="US DOE Joint Genome Institute (JGI-PGF)"/>
            <person name="Lucas S."/>
            <person name="Copeland A."/>
            <person name="Lapidus A."/>
            <person name="Goodwin L."/>
            <person name="Pitluck S."/>
            <person name="Peters L."/>
            <person name="Munk A.C.C."/>
            <person name="Kyrpides N."/>
            <person name="Mavromatis K."/>
            <person name="Pagani I."/>
            <person name="Ivanova N."/>
            <person name="Ovchinnikova G."/>
            <person name="Zeytun A."/>
            <person name="Detter J.C."/>
            <person name="Han C."/>
            <person name="Land M."/>
            <person name="Hauser L."/>
            <person name="Markowitz V."/>
            <person name="Cheng J.-F."/>
            <person name="Hugenholtz P."/>
            <person name="Woyke T."/>
            <person name="Wu D."/>
            <person name="Tindall B."/>
            <person name="Faehnrich R."/>
            <person name="Brambilla E."/>
            <person name="Klenk H.-P."/>
            <person name="Eisen J.A."/>
        </authorList>
    </citation>
    <scope>NUCLEOTIDE SEQUENCE [LARGE SCALE GENOMIC DNA]</scope>
    <source>
        <strain evidence="3">DSM 14238 / LMG 21431 / ACAM 643 / 9-3</strain>
    </source>
</reference>
<proteinExistence type="predicted"/>